<dbReference type="Proteomes" id="UP001497457">
    <property type="component" value="Chromosome 8b"/>
</dbReference>
<evidence type="ECO:0000313" key="4">
    <source>
        <dbReference type="Proteomes" id="UP001497457"/>
    </source>
</evidence>
<proteinExistence type="predicted"/>
<dbReference type="Pfam" id="PF24523">
    <property type="entry name" value="DUF7595"/>
    <property type="match status" value="1"/>
</dbReference>
<evidence type="ECO:0000313" key="3">
    <source>
        <dbReference type="EMBL" id="CAL5085278.1"/>
    </source>
</evidence>
<feature type="region of interest" description="Disordered" evidence="1">
    <location>
        <begin position="1"/>
        <end position="25"/>
    </location>
</feature>
<reference evidence="3 4" key="2">
    <citation type="submission" date="2024-10" db="EMBL/GenBank/DDBJ databases">
        <authorList>
            <person name="Ryan C."/>
        </authorList>
    </citation>
    <scope>NUCLEOTIDE SEQUENCE [LARGE SCALE GENOMIC DNA]</scope>
</reference>
<dbReference type="PANTHER" id="PTHR35828">
    <property type="entry name" value="OS08G0203800 PROTEIN-RELATED"/>
    <property type="match status" value="1"/>
</dbReference>
<gene>
    <name evidence="3" type="ORF">URODEC1_LOCUS110994</name>
</gene>
<dbReference type="AlphaFoldDB" id="A0ABC9G0A4"/>
<dbReference type="PANTHER" id="PTHR35828:SF23">
    <property type="entry name" value="F-BOX DOMAIN-CONTAINING PROTEIN"/>
    <property type="match status" value="1"/>
</dbReference>
<evidence type="ECO:0000256" key="1">
    <source>
        <dbReference type="SAM" id="MobiDB-lite"/>
    </source>
</evidence>
<dbReference type="InterPro" id="IPR056016">
    <property type="entry name" value="DUF7595"/>
</dbReference>
<organism evidence="3 4">
    <name type="scientific">Urochloa decumbens</name>
    <dbReference type="NCBI Taxonomy" id="240449"/>
    <lineage>
        <taxon>Eukaryota</taxon>
        <taxon>Viridiplantae</taxon>
        <taxon>Streptophyta</taxon>
        <taxon>Embryophyta</taxon>
        <taxon>Tracheophyta</taxon>
        <taxon>Spermatophyta</taxon>
        <taxon>Magnoliopsida</taxon>
        <taxon>Liliopsida</taxon>
        <taxon>Poales</taxon>
        <taxon>Poaceae</taxon>
        <taxon>PACMAD clade</taxon>
        <taxon>Panicoideae</taxon>
        <taxon>Panicodae</taxon>
        <taxon>Paniceae</taxon>
        <taxon>Melinidinae</taxon>
        <taxon>Urochloa</taxon>
    </lineage>
</organism>
<dbReference type="SUPFAM" id="SSF81383">
    <property type="entry name" value="F-box domain"/>
    <property type="match status" value="1"/>
</dbReference>
<name>A0ABC9G0A4_9POAL</name>
<evidence type="ECO:0000259" key="2">
    <source>
        <dbReference type="Pfam" id="PF24523"/>
    </source>
</evidence>
<sequence>MAGGGSGDAPKPPGQASGGRRRRHQAASLPLDVMADIAARTDPVTLVRCAATCGDLRGRVADPAFRRRLRLRHADRFVFSLLRGHLIGDKSDPVKGERMYLVDAAAAGTAVGLLSAAECFLRGPDGEPLQGALSAHDGLVLVKRPQDLCVCNLATGRSQTIPPAPGFGAEFTGCNHVLLVGDDSEAASAVGRPFQVVMAHLELEQRHRRRLQVQTFSSEQGTWGRTEIRTPQIQGQIKRDNYRYYAPGEQGPIDNALRGGPLVVGSAVHWLCLTDSAGYVLRLRIRAAAAAAEAPRLTVTKLPESYPYKGGWTRHLLATVEAGGRPAVLVADGNKILAWTQSKHTASWNRQPQVVIEYEEMSRFIGDPGEESRLVQLWKGRQKVSLVWFAELIRMYDDYLFWLDLQSMEIVRWSSDPQICRNKTTYCPCEMDLATWIPTFSSSM</sequence>
<reference evidence="4" key="1">
    <citation type="submission" date="2024-06" db="EMBL/GenBank/DDBJ databases">
        <authorList>
            <person name="Ryan C."/>
        </authorList>
    </citation>
    <scope>NUCLEOTIDE SEQUENCE [LARGE SCALE GENOMIC DNA]</scope>
</reference>
<accession>A0ABC9G0A4</accession>
<protein>
    <recommendedName>
        <fullName evidence="2">DUF7595 domain-containing protein</fullName>
    </recommendedName>
</protein>
<dbReference type="InterPro" id="IPR036047">
    <property type="entry name" value="F-box-like_dom_sf"/>
</dbReference>
<dbReference type="EMBL" id="OZ075118">
    <property type="protein sequence ID" value="CAL5085278.1"/>
    <property type="molecule type" value="Genomic_DNA"/>
</dbReference>
<keyword evidence="4" id="KW-1185">Reference proteome</keyword>
<feature type="domain" description="DUF7595" evidence="2">
    <location>
        <begin position="146"/>
        <end position="363"/>
    </location>
</feature>